<proteinExistence type="predicted"/>
<evidence type="ECO:0000313" key="2">
    <source>
        <dbReference type="EMBL" id="UJS25890.1"/>
    </source>
</evidence>
<keyword evidence="1" id="KW-0812">Transmembrane</keyword>
<dbReference type="Proteomes" id="UP001054801">
    <property type="component" value="Chromosome"/>
</dbReference>
<name>A0ABY3T5D3_9GAMM</name>
<feature type="transmembrane region" description="Helical" evidence="1">
    <location>
        <begin position="43"/>
        <end position="66"/>
    </location>
</feature>
<keyword evidence="1" id="KW-0472">Membrane</keyword>
<dbReference type="EMBL" id="CP091244">
    <property type="protein sequence ID" value="UJS25890.1"/>
    <property type="molecule type" value="Genomic_DNA"/>
</dbReference>
<reference evidence="2" key="1">
    <citation type="journal article" date="2022" name="Microorganisms">
        <title>Two New Species of Filamentous Sulfur Bacteria of the Genus Thiothrix, Thiothrix winogradskyi sp. nov. and 'Candidatus Thiothrix sulfatifontis' sp. nov.</title>
        <authorList>
            <person name="Ravin N.V."/>
            <person name="Rossetti S."/>
            <person name="Beletsky A.V."/>
            <person name="Kadnikov V.V."/>
            <person name="Rudenko T.S."/>
            <person name="Smolyakov D.D."/>
            <person name="Moskvitina M.I."/>
            <person name="Gureeva M.V."/>
            <person name="Mardanov A.V."/>
            <person name="Grabovich M.Y."/>
        </authorList>
    </citation>
    <scope>NUCLEOTIDE SEQUENCE</scope>
    <source>
        <strain evidence="2">CT3</strain>
    </source>
</reference>
<evidence type="ECO:0000256" key="1">
    <source>
        <dbReference type="SAM" id="Phobius"/>
    </source>
</evidence>
<accession>A0ABY3T5D3</accession>
<gene>
    <name evidence="2" type="ORF">L2Y54_07555</name>
</gene>
<organism evidence="2 3">
    <name type="scientific">Thiothrix winogradskyi</name>
    <dbReference type="NCBI Taxonomy" id="96472"/>
    <lineage>
        <taxon>Bacteria</taxon>
        <taxon>Pseudomonadati</taxon>
        <taxon>Pseudomonadota</taxon>
        <taxon>Gammaproteobacteria</taxon>
        <taxon>Thiotrichales</taxon>
        <taxon>Thiotrichaceae</taxon>
        <taxon>Thiothrix</taxon>
    </lineage>
</organism>
<sequence>MKLSSPAEILEPCQGFNPITSGTLHTLITEDIWKETTMFSFDYGLPFAIVIAMILFSWFSFFSVVFSG</sequence>
<keyword evidence="3" id="KW-1185">Reference proteome</keyword>
<keyword evidence="1" id="KW-1133">Transmembrane helix</keyword>
<dbReference type="RefSeq" id="WP_236501210.1">
    <property type="nucleotide sequence ID" value="NZ_CP091244.1"/>
</dbReference>
<protein>
    <submittedName>
        <fullName evidence="2">Uncharacterized protein</fullName>
    </submittedName>
</protein>
<evidence type="ECO:0000313" key="3">
    <source>
        <dbReference type="Proteomes" id="UP001054801"/>
    </source>
</evidence>